<sequence>MEQRKITRSDLVSMFLRSNLQQRPLTLNVFTGWVFATT</sequence>
<protein>
    <submittedName>
        <fullName evidence="1">PTS system, mannose-specific IID component</fullName>
    </submittedName>
</protein>
<dbReference type="Proteomes" id="UP000254817">
    <property type="component" value="Unassembled WGS sequence"/>
</dbReference>
<evidence type="ECO:0000313" key="2">
    <source>
        <dbReference type="Proteomes" id="UP000254817"/>
    </source>
</evidence>
<accession>A0A376MN29</accession>
<gene>
    <name evidence="1" type="ORF">NCTC11112_02350</name>
</gene>
<evidence type="ECO:0000313" key="1">
    <source>
        <dbReference type="EMBL" id="STG51869.1"/>
    </source>
</evidence>
<name>A0A376MN29_ECOLX</name>
<dbReference type="AlphaFoldDB" id="A0A376MN29"/>
<proteinExistence type="predicted"/>
<organism evidence="1 2">
    <name type="scientific">Escherichia coli</name>
    <dbReference type="NCBI Taxonomy" id="562"/>
    <lineage>
        <taxon>Bacteria</taxon>
        <taxon>Pseudomonadati</taxon>
        <taxon>Pseudomonadota</taxon>
        <taxon>Gammaproteobacteria</taxon>
        <taxon>Enterobacterales</taxon>
        <taxon>Enterobacteriaceae</taxon>
        <taxon>Escherichia</taxon>
    </lineage>
</organism>
<reference evidence="1 2" key="1">
    <citation type="submission" date="2018-06" db="EMBL/GenBank/DDBJ databases">
        <authorList>
            <consortium name="Pathogen Informatics"/>
            <person name="Doyle S."/>
        </authorList>
    </citation>
    <scope>NUCLEOTIDE SEQUENCE [LARGE SCALE GENOMIC DNA]</scope>
    <source>
        <strain evidence="1 2">NCTC11112</strain>
    </source>
</reference>
<dbReference type="EMBL" id="UGAW01000001">
    <property type="protein sequence ID" value="STG51869.1"/>
    <property type="molecule type" value="Genomic_DNA"/>
</dbReference>